<dbReference type="Proteomes" id="UP000001055">
    <property type="component" value="Unassembled WGS sequence"/>
</dbReference>
<dbReference type="InterPro" id="IPR036770">
    <property type="entry name" value="Ankyrin_rpt-contain_sf"/>
</dbReference>
<dbReference type="SUPFAM" id="SSF48403">
    <property type="entry name" value="Ankyrin repeat"/>
    <property type="match status" value="1"/>
</dbReference>
<gene>
    <name evidence="1" type="ORF">SNOG_15039</name>
</gene>
<proteinExistence type="predicted"/>
<accession>Q0TZM3</accession>
<dbReference type="KEGG" id="pno:SNOG_15039"/>
<reference evidence="2" key="1">
    <citation type="journal article" date="2007" name="Plant Cell">
        <title>Dothideomycete-plant interactions illuminated by genome sequencing and EST analysis of the wheat pathogen Stagonospora nodorum.</title>
        <authorList>
            <person name="Hane J.K."/>
            <person name="Lowe R.G."/>
            <person name="Solomon P.S."/>
            <person name="Tan K.C."/>
            <person name="Schoch C.L."/>
            <person name="Spatafora J.W."/>
            <person name="Crous P.W."/>
            <person name="Kodira C."/>
            <person name="Birren B.W."/>
            <person name="Galagan J.E."/>
            <person name="Torriani S.F."/>
            <person name="McDonald B.A."/>
            <person name="Oliver R.P."/>
        </authorList>
    </citation>
    <scope>NUCLEOTIDE SEQUENCE [LARGE SCALE GENOMIC DNA]</scope>
    <source>
        <strain evidence="2">SN15 / ATCC MYA-4574 / FGSC 10173</strain>
    </source>
</reference>
<evidence type="ECO:0000313" key="2">
    <source>
        <dbReference type="Proteomes" id="UP000001055"/>
    </source>
</evidence>
<protein>
    <submittedName>
        <fullName evidence="1">Uncharacterized protein</fullName>
    </submittedName>
</protein>
<dbReference type="GeneID" id="5982131"/>
<dbReference type="HOGENOM" id="CLU_1475661_0_0_1"/>
<name>Q0TZM3_PHANO</name>
<dbReference type="InParanoid" id="Q0TZM3"/>
<dbReference type="VEuPathDB" id="FungiDB:JI435_150400"/>
<organism evidence="1 2">
    <name type="scientific">Phaeosphaeria nodorum (strain SN15 / ATCC MYA-4574 / FGSC 10173)</name>
    <name type="common">Glume blotch fungus</name>
    <name type="synonym">Parastagonospora nodorum</name>
    <dbReference type="NCBI Taxonomy" id="321614"/>
    <lineage>
        <taxon>Eukaryota</taxon>
        <taxon>Fungi</taxon>
        <taxon>Dikarya</taxon>
        <taxon>Ascomycota</taxon>
        <taxon>Pezizomycotina</taxon>
        <taxon>Dothideomycetes</taxon>
        <taxon>Pleosporomycetidae</taxon>
        <taxon>Pleosporales</taxon>
        <taxon>Pleosporineae</taxon>
        <taxon>Phaeosphaeriaceae</taxon>
        <taxon>Parastagonospora</taxon>
    </lineage>
</organism>
<sequence length="183" mass="21452">MSYCADHSYLQLAVLSLRFDLLDYLESQGIGQTALRLLRNEGEQSTEHDWSCFSIPQMLQHLIELGAPIEKPFFGGNAIHSSMWKMLSILIKHGVGRHDLGVNGLTPSMLARVKWHWAAWCEALERNNLRIEDVLEKEANTWLLDDNWKVVWRDRLYFRWEYLDTNFVDDIPDIHPVSRWVTK</sequence>
<evidence type="ECO:0000313" key="1">
    <source>
        <dbReference type="EMBL" id="EAT77582.1"/>
    </source>
</evidence>
<dbReference type="EMBL" id="CH445359">
    <property type="protein sequence ID" value="EAT77582.1"/>
    <property type="molecule type" value="Genomic_DNA"/>
</dbReference>
<dbReference type="AlphaFoldDB" id="Q0TZM3"/>
<dbReference type="RefSeq" id="XP_001805203.1">
    <property type="nucleotide sequence ID" value="XM_001805151.1"/>
</dbReference>